<evidence type="ECO:0000256" key="9">
    <source>
        <dbReference type="ARBA" id="ARBA00023002"/>
    </source>
</evidence>
<dbReference type="InterPro" id="IPR004852">
    <property type="entry name" value="Di-haem_cyt_c_peroxidsae"/>
</dbReference>
<comment type="cofactor">
    <cofactor evidence="11">
        <name>heme</name>
        <dbReference type="ChEBI" id="CHEBI:30413"/>
    </cofactor>
    <text evidence="11">Binds 2 heme groups.</text>
</comment>
<evidence type="ECO:0000256" key="7">
    <source>
        <dbReference type="ARBA" id="ARBA00022764"/>
    </source>
</evidence>
<dbReference type="InterPro" id="IPR036909">
    <property type="entry name" value="Cyt_c-like_dom_sf"/>
</dbReference>
<evidence type="ECO:0000256" key="3">
    <source>
        <dbReference type="ARBA" id="ARBA00022559"/>
    </source>
</evidence>
<evidence type="ECO:0000256" key="1">
    <source>
        <dbReference type="ARBA" id="ARBA00004418"/>
    </source>
</evidence>
<accession>A0A7M3MFK1</accession>
<feature type="binding site" description="axial binding residue" evidence="12">
    <location>
        <position position="111"/>
    </location>
    <ligand>
        <name>heme c</name>
        <dbReference type="ChEBI" id="CHEBI:61717"/>
        <label>1</label>
    </ligand>
    <ligandPart>
        <name>Fe</name>
        <dbReference type="ChEBI" id="CHEBI:18248"/>
    </ligandPart>
</feature>
<feature type="binding site" description="covalent" evidence="11">
    <location>
        <position position="237"/>
    </location>
    <ligand>
        <name>heme c</name>
        <dbReference type="ChEBI" id="CHEBI:61717"/>
        <label>2</label>
    </ligand>
</feature>
<evidence type="ECO:0000256" key="2">
    <source>
        <dbReference type="ARBA" id="ARBA00022448"/>
    </source>
</evidence>
<dbReference type="InterPro" id="IPR051395">
    <property type="entry name" value="Cytochrome_c_Peroxidase/MauG"/>
</dbReference>
<reference evidence="14 15" key="1">
    <citation type="submission" date="2018-06" db="EMBL/GenBank/DDBJ databases">
        <title>Complete genome of Desulfovibrio indonesiensis P37SLT.</title>
        <authorList>
            <person name="Crispim J.S."/>
            <person name="Vidigal P.M.P."/>
            <person name="Silva L.C.F."/>
            <person name="Laguardia C.N."/>
            <person name="Araujo L.C."/>
            <person name="Dias R.S."/>
            <person name="Sousa M.P."/>
            <person name="Paula S.O."/>
            <person name="Silva C."/>
        </authorList>
    </citation>
    <scope>NUCLEOTIDE SEQUENCE [LARGE SCALE GENOMIC DNA]</scope>
    <source>
        <strain evidence="14 15">P37SLT</strain>
    </source>
</reference>
<organism evidence="14 15">
    <name type="scientific">Oceanidesulfovibrio indonesiensis</name>
    <dbReference type="NCBI Taxonomy" id="54767"/>
    <lineage>
        <taxon>Bacteria</taxon>
        <taxon>Pseudomonadati</taxon>
        <taxon>Thermodesulfobacteriota</taxon>
        <taxon>Desulfovibrionia</taxon>
        <taxon>Desulfovibrionales</taxon>
        <taxon>Desulfovibrionaceae</taxon>
        <taxon>Oceanidesulfovibrio</taxon>
    </lineage>
</organism>
<proteinExistence type="predicted"/>
<feature type="domain" description="Cytochrome c" evidence="13">
    <location>
        <begin position="69"/>
        <end position="177"/>
    </location>
</feature>
<keyword evidence="3 14" id="KW-0575">Peroxidase</keyword>
<evidence type="ECO:0000313" key="14">
    <source>
        <dbReference type="EMBL" id="TVM17560.1"/>
    </source>
</evidence>
<evidence type="ECO:0000256" key="6">
    <source>
        <dbReference type="ARBA" id="ARBA00022729"/>
    </source>
</evidence>
<dbReference type="GO" id="GO:0020037">
    <property type="term" value="F:heme binding"/>
    <property type="evidence" value="ECO:0007669"/>
    <property type="project" value="InterPro"/>
</dbReference>
<name>A0A7M3MFK1_9BACT</name>
<protein>
    <submittedName>
        <fullName evidence="14">Cytochrome C peroxidase</fullName>
    </submittedName>
</protein>
<evidence type="ECO:0000256" key="8">
    <source>
        <dbReference type="ARBA" id="ARBA00022982"/>
    </source>
</evidence>
<keyword evidence="15" id="KW-1185">Reference proteome</keyword>
<feature type="domain" description="Cytochrome c" evidence="13">
    <location>
        <begin position="223"/>
        <end position="340"/>
    </location>
</feature>
<feature type="binding site" description="axial binding residue" evidence="12">
    <location>
        <position position="95"/>
    </location>
    <ligand>
        <name>heme c</name>
        <dbReference type="ChEBI" id="CHEBI:61717"/>
        <label>1</label>
    </ligand>
    <ligandPart>
        <name>Fe</name>
        <dbReference type="ChEBI" id="CHEBI:18248"/>
    </ligandPart>
</feature>
<keyword evidence="7" id="KW-0574">Periplasm</keyword>
<evidence type="ECO:0000256" key="5">
    <source>
        <dbReference type="ARBA" id="ARBA00022723"/>
    </source>
</evidence>
<comment type="subcellular location">
    <subcellularLocation>
        <location evidence="1">Periplasm</location>
    </subcellularLocation>
</comment>
<dbReference type="GO" id="GO:0004130">
    <property type="term" value="F:cytochrome-c peroxidase activity"/>
    <property type="evidence" value="ECO:0007669"/>
    <property type="project" value="TreeGrafter"/>
</dbReference>
<dbReference type="AlphaFoldDB" id="A0A7M3MFK1"/>
<keyword evidence="2" id="KW-0813">Transport</keyword>
<keyword evidence="5 12" id="KW-0479">Metal-binding</keyword>
<evidence type="ECO:0000313" key="15">
    <source>
        <dbReference type="Proteomes" id="UP000448292"/>
    </source>
</evidence>
<keyword evidence="6" id="KW-0732">Signal</keyword>
<keyword evidence="10 12" id="KW-0408">Iron</keyword>
<dbReference type="RefSeq" id="WP_144302677.1">
    <property type="nucleotide sequence ID" value="NZ_QMIE01000006.1"/>
</dbReference>
<feature type="binding site" description="axial binding residue" evidence="12">
    <location>
        <position position="241"/>
    </location>
    <ligand>
        <name>heme c</name>
        <dbReference type="ChEBI" id="CHEBI:61717"/>
        <label>2</label>
    </ligand>
    <ligandPart>
        <name>Fe</name>
        <dbReference type="ChEBI" id="CHEBI:18248"/>
    </ligandPart>
</feature>
<dbReference type="GO" id="GO:0042597">
    <property type="term" value="C:periplasmic space"/>
    <property type="evidence" value="ECO:0007669"/>
    <property type="project" value="UniProtKB-SubCell"/>
</dbReference>
<dbReference type="InterPro" id="IPR009056">
    <property type="entry name" value="Cyt_c-like_dom"/>
</dbReference>
<comment type="caution">
    <text evidence="14">The sequence shown here is derived from an EMBL/GenBank/DDBJ whole genome shotgun (WGS) entry which is preliminary data.</text>
</comment>
<dbReference type="SUPFAM" id="SSF46626">
    <property type="entry name" value="Cytochrome c"/>
    <property type="match status" value="2"/>
</dbReference>
<feature type="binding site" description="covalent" evidence="11">
    <location>
        <position position="240"/>
    </location>
    <ligand>
        <name>heme c</name>
        <dbReference type="ChEBI" id="CHEBI:61717"/>
        <label>2</label>
    </ligand>
</feature>
<dbReference type="GO" id="GO:0046872">
    <property type="term" value="F:metal ion binding"/>
    <property type="evidence" value="ECO:0007669"/>
    <property type="project" value="UniProtKB-KW"/>
</dbReference>
<evidence type="ECO:0000256" key="11">
    <source>
        <dbReference type="PIRSR" id="PIRSR000294-1"/>
    </source>
</evidence>
<feature type="binding site" description="covalent" evidence="11">
    <location>
        <position position="94"/>
    </location>
    <ligand>
        <name>heme c</name>
        <dbReference type="ChEBI" id="CHEBI:61717"/>
        <label>1</label>
    </ligand>
</feature>
<evidence type="ECO:0000256" key="4">
    <source>
        <dbReference type="ARBA" id="ARBA00022617"/>
    </source>
</evidence>
<dbReference type="GO" id="GO:0009055">
    <property type="term" value="F:electron transfer activity"/>
    <property type="evidence" value="ECO:0007669"/>
    <property type="project" value="InterPro"/>
</dbReference>
<dbReference type="PANTHER" id="PTHR30600:SF7">
    <property type="entry name" value="CYTOCHROME C PEROXIDASE-RELATED"/>
    <property type="match status" value="1"/>
</dbReference>
<evidence type="ECO:0000256" key="12">
    <source>
        <dbReference type="PIRSR" id="PIRSR000294-2"/>
    </source>
</evidence>
<dbReference type="Pfam" id="PF03150">
    <property type="entry name" value="CCP_MauG"/>
    <property type="match status" value="1"/>
</dbReference>
<dbReference type="Gene3D" id="1.10.760.10">
    <property type="entry name" value="Cytochrome c-like domain"/>
    <property type="match status" value="2"/>
</dbReference>
<feature type="binding site" description="axial binding residue" evidence="12">
    <location>
        <position position="315"/>
    </location>
    <ligand>
        <name>heme c</name>
        <dbReference type="ChEBI" id="CHEBI:61717"/>
        <label>2</label>
    </ligand>
    <ligandPart>
        <name>Fe</name>
        <dbReference type="ChEBI" id="CHEBI:18248"/>
    </ligandPart>
</feature>
<dbReference type="InterPro" id="IPR026259">
    <property type="entry name" value="MauG/Cytc_peroxidase"/>
</dbReference>
<dbReference type="Pfam" id="PF00034">
    <property type="entry name" value="Cytochrom_C"/>
    <property type="match status" value="1"/>
</dbReference>
<dbReference type="PANTHER" id="PTHR30600">
    <property type="entry name" value="CYTOCHROME C PEROXIDASE-RELATED"/>
    <property type="match status" value="1"/>
</dbReference>
<sequence length="384" mass="41941">MMRWFIARPTVRTHIRIVSSGLVVLTLAAAVLAGGTASAQKSLQEQAASLFKPIPEEPPQMESNPLTPEKVELGRMLYFDPRLSASQLISCQTCHNVGLAGADLQETSIGHGWQRGPRNAPTTYNSVFNVAQFWDGRAKDLAEQAKGPVQAAVEMNNTPERVVETLKSMPEYVERFGRAFPDQEDPVNFESMAMAIEAFEATLLTPGAPFDEYLQGDESALTETQKEGLQLFMDNGCASCHYGVNLGGMGYYPFGVVEAPGEDVRPADDPGRFEVTNTASDKYVFKSPTLRNVAITQPFFHSGKVWKLQDAVQIMGSSQLGYELDSTEAASITEFLESLTGNQPEIVHPVLPPSTEETPRPIAHVEGQADDSGKELLIDPPNHN</sequence>
<dbReference type="PIRSF" id="PIRSF000294">
    <property type="entry name" value="Cytochrome-c_peroxidase"/>
    <property type="match status" value="1"/>
</dbReference>
<dbReference type="Proteomes" id="UP000448292">
    <property type="component" value="Unassembled WGS sequence"/>
</dbReference>
<keyword evidence="9" id="KW-0560">Oxidoreductase</keyword>
<dbReference type="FunFam" id="1.10.760.10:FF:000004">
    <property type="entry name" value="Cytochrome c peroxidase"/>
    <property type="match status" value="1"/>
</dbReference>
<dbReference type="EMBL" id="QMIE01000006">
    <property type="protein sequence ID" value="TVM17560.1"/>
    <property type="molecule type" value="Genomic_DNA"/>
</dbReference>
<keyword evidence="4 11" id="KW-0349">Heme</keyword>
<evidence type="ECO:0000256" key="10">
    <source>
        <dbReference type="ARBA" id="ARBA00023004"/>
    </source>
</evidence>
<keyword evidence="8" id="KW-0249">Electron transport</keyword>
<gene>
    <name evidence="14" type="ORF">DPQ33_07875</name>
</gene>
<feature type="binding site" description="covalent" evidence="11">
    <location>
        <position position="91"/>
    </location>
    <ligand>
        <name>heme c</name>
        <dbReference type="ChEBI" id="CHEBI:61717"/>
        <label>1</label>
    </ligand>
</feature>
<dbReference type="OrthoDB" id="9805202at2"/>
<comment type="PTM">
    <text evidence="11">Binds 2 heme groups per subunit.</text>
</comment>
<dbReference type="PROSITE" id="PS51007">
    <property type="entry name" value="CYTC"/>
    <property type="match status" value="2"/>
</dbReference>
<evidence type="ECO:0000259" key="13">
    <source>
        <dbReference type="PROSITE" id="PS51007"/>
    </source>
</evidence>